<dbReference type="InterPro" id="IPR004305">
    <property type="entry name" value="Thiaminase-2/PQQC"/>
</dbReference>
<dbReference type="Proteomes" id="UP001052655">
    <property type="component" value="Unassembled WGS sequence"/>
</dbReference>
<accession>A0ABQ3PVI0</accession>
<dbReference type="EMBL" id="BNDX01000002">
    <property type="protein sequence ID" value="GHI29026.1"/>
    <property type="molecule type" value="Genomic_DNA"/>
</dbReference>
<organism evidence="3 4">
    <name type="scientific">Streptomyces daghestanicus</name>
    <dbReference type="NCBI Taxonomy" id="66885"/>
    <lineage>
        <taxon>Bacteria</taxon>
        <taxon>Bacillati</taxon>
        <taxon>Actinomycetota</taxon>
        <taxon>Actinomycetes</taxon>
        <taxon>Kitasatosporales</taxon>
        <taxon>Streptomycetaceae</taxon>
        <taxon>Streptomyces</taxon>
    </lineage>
</organism>
<reference evidence="3" key="1">
    <citation type="submission" date="2024-05" db="EMBL/GenBank/DDBJ databases">
        <title>Whole genome shotgun sequence of Streptomyces daghestanicus NBRC 12762.</title>
        <authorList>
            <person name="Komaki H."/>
            <person name="Tamura T."/>
        </authorList>
    </citation>
    <scope>NUCLEOTIDE SEQUENCE</scope>
    <source>
        <strain evidence="3">NBRC 12762</strain>
    </source>
</reference>
<sequence length="228" mass="24551">MARTARQLLETTTGKLAPDPRANRFVPLLARGAASRDTLAALALEQRWVIAADRRAFAYLAHRTAGTPPLADWFTALAEGEAVAAGKLEAFAAACGVGESRSVAHEPLPGCQSYPAYVAWLALNGSPAETVLAVHANFSAWGSYCATVADALRRHYGFTDEACAFFDFFAAPDPALEHKATAAVQAGLDGGHLNEDLVHRYGRLLQAYEALFWHSLWELERPGEGQVD</sequence>
<name>A0ABQ3PVI0_9ACTN</name>
<dbReference type="Pfam" id="PF03070">
    <property type="entry name" value="TENA_THI-4"/>
    <property type="match status" value="1"/>
</dbReference>
<proteinExistence type="predicted"/>
<gene>
    <name evidence="3" type="ORF">Sdagh_07560</name>
</gene>
<evidence type="ECO:0000259" key="2">
    <source>
        <dbReference type="Pfam" id="PF03070"/>
    </source>
</evidence>
<comment type="pathway">
    <text evidence="1">Cofactor biosynthesis; thiamine diphosphate biosynthesis.</text>
</comment>
<dbReference type="SUPFAM" id="SSF48613">
    <property type="entry name" value="Heme oxygenase-like"/>
    <property type="match status" value="1"/>
</dbReference>
<dbReference type="Gene3D" id="1.20.910.10">
    <property type="entry name" value="Heme oxygenase-like"/>
    <property type="match status" value="1"/>
</dbReference>
<evidence type="ECO:0000256" key="1">
    <source>
        <dbReference type="ARBA" id="ARBA00004948"/>
    </source>
</evidence>
<feature type="domain" description="Thiaminase-2/PQQC" evidence="2">
    <location>
        <begin position="25"/>
        <end position="153"/>
    </location>
</feature>
<protein>
    <recommendedName>
        <fullName evidence="2">Thiaminase-2/PQQC domain-containing protein</fullName>
    </recommendedName>
</protein>
<evidence type="ECO:0000313" key="3">
    <source>
        <dbReference type="EMBL" id="GHI29026.1"/>
    </source>
</evidence>
<dbReference type="InterPro" id="IPR016084">
    <property type="entry name" value="Haem_Oase-like_multi-hlx"/>
</dbReference>
<dbReference type="RefSeq" id="WP_190077888.1">
    <property type="nucleotide sequence ID" value="NZ_BMTC01000020.1"/>
</dbReference>
<keyword evidence="4" id="KW-1185">Reference proteome</keyword>
<comment type="caution">
    <text evidence="3">The sequence shown here is derived from an EMBL/GenBank/DDBJ whole genome shotgun (WGS) entry which is preliminary data.</text>
</comment>
<evidence type="ECO:0000313" key="4">
    <source>
        <dbReference type="Proteomes" id="UP001052655"/>
    </source>
</evidence>